<feature type="transmembrane region" description="Helical" evidence="2">
    <location>
        <begin position="92"/>
        <end position="110"/>
    </location>
</feature>
<reference evidence="4" key="2">
    <citation type="submission" date="2023-04" db="EMBL/GenBank/DDBJ databases">
        <title>Paracnuella aquatica gen. nov., sp. nov., a member of the family Chitinophagaceae isolated from a hot spring.</title>
        <authorList>
            <person name="Wang C."/>
        </authorList>
    </citation>
    <scope>NUCLEOTIDE SEQUENCE</scope>
    <source>
        <strain evidence="4">LB-8</strain>
    </source>
</reference>
<evidence type="ECO:0000313" key="4">
    <source>
        <dbReference type="EMBL" id="MCU7548037.1"/>
    </source>
</evidence>
<feature type="chain" id="PRO_5040749632" evidence="3">
    <location>
        <begin position="25"/>
        <end position="123"/>
    </location>
</feature>
<sequence>MTLIDNRSILFLFLFLIFNNCSFAQDEVEVDTAELQKRIDSEINIFKEWSDSLARAKGRTLPNEESLKETYPAPELSPAEQLQESERKLAQFKKIIIGLFALVIIVGVLLSKPWKKKTNSPPG</sequence>
<comment type="caution">
    <text evidence="4">The sequence shown here is derived from an EMBL/GenBank/DDBJ whole genome shotgun (WGS) entry which is preliminary data.</text>
</comment>
<keyword evidence="2" id="KW-0812">Transmembrane</keyword>
<dbReference type="RefSeq" id="WP_279295481.1">
    <property type="nucleotide sequence ID" value="NZ_JAOTIF010000001.1"/>
</dbReference>
<name>A0A9X2XTA2_9BACT</name>
<reference evidence="4" key="1">
    <citation type="submission" date="2022-09" db="EMBL/GenBank/DDBJ databases">
        <authorList>
            <person name="Yuan C."/>
            <person name="Ke Z."/>
        </authorList>
    </citation>
    <scope>NUCLEOTIDE SEQUENCE</scope>
    <source>
        <strain evidence="4">LB-8</strain>
    </source>
</reference>
<evidence type="ECO:0000313" key="5">
    <source>
        <dbReference type="Proteomes" id="UP001155483"/>
    </source>
</evidence>
<organism evidence="4 5">
    <name type="scientific">Paraflavisolibacter caeni</name>
    <dbReference type="NCBI Taxonomy" id="2982496"/>
    <lineage>
        <taxon>Bacteria</taxon>
        <taxon>Pseudomonadati</taxon>
        <taxon>Bacteroidota</taxon>
        <taxon>Chitinophagia</taxon>
        <taxon>Chitinophagales</taxon>
        <taxon>Chitinophagaceae</taxon>
        <taxon>Paraflavisolibacter</taxon>
    </lineage>
</organism>
<evidence type="ECO:0000256" key="2">
    <source>
        <dbReference type="SAM" id="Phobius"/>
    </source>
</evidence>
<proteinExistence type="predicted"/>
<evidence type="ECO:0000256" key="3">
    <source>
        <dbReference type="SAM" id="SignalP"/>
    </source>
</evidence>
<dbReference type="EMBL" id="JAOTIF010000001">
    <property type="protein sequence ID" value="MCU7548037.1"/>
    <property type="molecule type" value="Genomic_DNA"/>
</dbReference>
<evidence type="ECO:0000256" key="1">
    <source>
        <dbReference type="SAM" id="MobiDB-lite"/>
    </source>
</evidence>
<feature type="signal peptide" evidence="3">
    <location>
        <begin position="1"/>
        <end position="24"/>
    </location>
</feature>
<protein>
    <submittedName>
        <fullName evidence="4">Uncharacterized protein</fullName>
    </submittedName>
</protein>
<keyword evidence="3" id="KW-0732">Signal</keyword>
<accession>A0A9X2XTA2</accession>
<keyword evidence="2" id="KW-1133">Transmembrane helix</keyword>
<feature type="region of interest" description="Disordered" evidence="1">
    <location>
        <begin position="57"/>
        <end position="80"/>
    </location>
</feature>
<keyword evidence="2" id="KW-0472">Membrane</keyword>
<dbReference type="Proteomes" id="UP001155483">
    <property type="component" value="Unassembled WGS sequence"/>
</dbReference>
<keyword evidence="5" id="KW-1185">Reference proteome</keyword>
<gene>
    <name evidence="4" type="ORF">OCK74_02875</name>
</gene>
<dbReference type="AlphaFoldDB" id="A0A9X2XTA2"/>